<dbReference type="UniPathway" id="UPA00143"/>
<dbReference type="Gene3D" id="3.30.40.10">
    <property type="entry name" value="Zinc/RING finger domain, C3HC4 (zinc finger)"/>
    <property type="match status" value="1"/>
</dbReference>
<dbReference type="CDD" id="cd16448">
    <property type="entry name" value="RING-H2"/>
    <property type="match status" value="1"/>
</dbReference>
<keyword evidence="5" id="KW-0862">Zinc</keyword>
<protein>
    <recommendedName>
        <fullName evidence="8">RING-type domain-containing protein</fullName>
    </recommendedName>
</protein>
<dbReference type="EMBL" id="ML741767">
    <property type="protein sequence ID" value="KAE8331891.1"/>
    <property type="molecule type" value="Genomic_DNA"/>
</dbReference>
<comment type="pathway">
    <text evidence="1">Protein modification; protein ubiquitination.</text>
</comment>
<evidence type="ECO:0000256" key="5">
    <source>
        <dbReference type="ARBA" id="ARBA00022833"/>
    </source>
</evidence>
<evidence type="ECO:0000256" key="3">
    <source>
        <dbReference type="ARBA" id="ARBA00022771"/>
    </source>
</evidence>
<accession>A0A5N6XF63</accession>
<keyword evidence="7" id="KW-0812">Transmembrane</keyword>
<dbReference type="GO" id="GO:0008270">
    <property type="term" value="F:zinc ion binding"/>
    <property type="evidence" value="ECO:0007669"/>
    <property type="project" value="UniProtKB-KW"/>
</dbReference>
<dbReference type="GO" id="GO:0016567">
    <property type="term" value="P:protein ubiquitination"/>
    <property type="evidence" value="ECO:0007669"/>
    <property type="project" value="UniProtKB-UniPathway"/>
</dbReference>
<evidence type="ECO:0000256" key="2">
    <source>
        <dbReference type="ARBA" id="ARBA00022723"/>
    </source>
</evidence>
<sequence length="324" mass="35901">MVPGRGRLGASWIISRLGFSARLVGLGRYATGGGLRATRRLKCCPHRSSISAKNNSTSFPLTGYSSPSLPPPSAYRGPDPALYESRRRCSSRPIRSSISDTSYWICSPVSCSSRRSRIDTRHHHRRVARAMAGDPPSSEIAGVVVGAVLLFGAISLVPILIMWHHRRRAAARRAAEVHLLQVNGCMRQVTVERWLEELTRPENGKQQQRQRHYAQETCSICLSTLVVPSSSQDTLPSSPEPACILPHSRSTTALHSHDTLTPDADPPLLESDRMRYRYRDGDRSVLVLNQCNHAFHASCLASWFAYGQYKCPICQTVYSPTDPG</sequence>
<evidence type="ECO:0000256" key="1">
    <source>
        <dbReference type="ARBA" id="ARBA00004906"/>
    </source>
</evidence>
<keyword evidence="3 6" id="KW-0863">Zinc-finger</keyword>
<organism evidence="9 10">
    <name type="scientific">Aspergillus sergii</name>
    <dbReference type="NCBI Taxonomy" id="1034303"/>
    <lineage>
        <taxon>Eukaryota</taxon>
        <taxon>Fungi</taxon>
        <taxon>Dikarya</taxon>
        <taxon>Ascomycota</taxon>
        <taxon>Pezizomycotina</taxon>
        <taxon>Eurotiomycetes</taxon>
        <taxon>Eurotiomycetidae</taxon>
        <taxon>Eurotiales</taxon>
        <taxon>Aspergillaceae</taxon>
        <taxon>Aspergillus</taxon>
        <taxon>Aspergillus subgen. Circumdati</taxon>
    </lineage>
</organism>
<dbReference type="InterPro" id="IPR024766">
    <property type="entry name" value="Znf_RING_H2"/>
</dbReference>
<gene>
    <name evidence="9" type="ORF">BDV39DRAFT_200547</name>
</gene>
<dbReference type="Proteomes" id="UP000325945">
    <property type="component" value="Unassembled WGS sequence"/>
</dbReference>
<evidence type="ECO:0000313" key="9">
    <source>
        <dbReference type="EMBL" id="KAE8331891.1"/>
    </source>
</evidence>
<evidence type="ECO:0000313" key="10">
    <source>
        <dbReference type="Proteomes" id="UP000325945"/>
    </source>
</evidence>
<keyword evidence="2" id="KW-0479">Metal-binding</keyword>
<dbReference type="PANTHER" id="PTHR45676">
    <property type="entry name" value="RING-H2 FINGER PROTEIN ATL51-RELATED"/>
    <property type="match status" value="1"/>
</dbReference>
<proteinExistence type="predicted"/>
<keyword evidence="7" id="KW-1133">Transmembrane helix</keyword>
<dbReference type="AlphaFoldDB" id="A0A5N6XF63"/>
<evidence type="ECO:0000256" key="6">
    <source>
        <dbReference type="PROSITE-ProRule" id="PRU00175"/>
    </source>
</evidence>
<reference evidence="10" key="1">
    <citation type="submission" date="2019-04" db="EMBL/GenBank/DDBJ databases">
        <title>Friends and foes A comparative genomics studyof 23 Aspergillus species from section Flavi.</title>
        <authorList>
            <consortium name="DOE Joint Genome Institute"/>
            <person name="Kjaerbolling I."/>
            <person name="Vesth T."/>
            <person name="Frisvad J.C."/>
            <person name="Nybo J.L."/>
            <person name="Theobald S."/>
            <person name="Kildgaard S."/>
            <person name="Isbrandt T."/>
            <person name="Kuo A."/>
            <person name="Sato A."/>
            <person name="Lyhne E.K."/>
            <person name="Kogle M.E."/>
            <person name="Wiebenga A."/>
            <person name="Kun R.S."/>
            <person name="Lubbers R.J."/>
            <person name="Makela M.R."/>
            <person name="Barry K."/>
            <person name="Chovatia M."/>
            <person name="Clum A."/>
            <person name="Daum C."/>
            <person name="Haridas S."/>
            <person name="He G."/>
            <person name="LaButti K."/>
            <person name="Lipzen A."/>
            <person name="Mondo S."/>
            <person name="Riley R."/>
            <person name="Salamov A."/>
            <person name="Simmons B.A."/>
            <person name="Magnuson J.K."/>
            <person name="Henrissat B."/>
            <person name="Mortensen U.H."/>
            <person name="Larsen T.O."/>
            <person name="Devries R.P."/>
            <person name="Grigoriev I.V."/>
            <person name="Machida M."/>
            <person name="Baker S.E."/>
            <person name="Andersen M.R."/>
        </authorList>
    </citation>
    <scope>NUCLEOTIDE SEQUENCE [LARGE SCALE GENOMIC DNA]</scope>
    <source>
        <strain evidence="10">CBS 130017</strain>
    </source>
</reference>
<keyword evidence="10" id="KW-1185">Reference proteome</keyword>
<evidence type="ECO:0000256" key="7">
    <source>
        <dbReference type="SAM" id="Phobius"/>
    </source>
</evidence>
<dbReference type="PANTHER" id="PTHR45676:SF41">
    <property type="entry name" value="RING-H2 FINGER PROTEIN ATL66"/>
    <property type="match status" value="1"/>
</dbReference>
<dbReference type="GO" id="GO:0051603">
    <property type="term" value="P:proteolysis involved in protein catabolic process"/>
    <property type="evidence" value="ECO:0007669"/>
    <property type="project" value="UniProtKB-ARBA"/>
</dbReference>
<evidence type="ECO:0000256" key="4">
    <source>
        <dbReference type="ARBA" id="ARBA00022786"/>
    </source>
</evidence>
<evidence type="ECO:0000259" key="8">
    <source>
        <dbReference type="PROSITE" id="PS50089"/>
    </source>
</evidence>
<dbReference type="InterPro" id="IPR013083">
    <property type="entry name" value="Znf_RING/FYVE/PHD"/>
</dbReference>
<keyword evidence="7" id="KW-0472">Membrane</keyword>
<feature type="transmembrane region" description="Helical" evidence="7">
    <location>
        <begin position="140"/>
        <end position="163"/>
    </location>
</feature>
<dbReference type="Pfam" id="PF12678">
    <property type="entry name" value="zf-rbx1"/>
    <property type="match status" value="1"/>
</dbReference>
<keyword evidence="4" id="KW-0833">Ubl conjugation pathway</keyword>
<name>A0A5N6XF63_9EURO</name>
<dbReference type="PROSITE" id="PS50089">
    <property type="entry name" value="ZF_RING_2"/>
    <property type="match status" value="1"/>
</dbReference>
<dbReference type="InterPro" id="IPR001841">
    <property type="entry name" value="Znf_RING"/>
</dbReference>
<dbReference type="SMART" id="SM00184">
    <property type="entry name" value="RING"/>
    <property type="match status" value="1"/>
</dbReference>
<feature type="domain" description="RING-type" evidence="8">
    <location>
        <begin position="218"/>
        <end position="315"/>
    </location>
</feature>
<dbReference type="SUPFAM" id="SSF57850">
    <property type="entry name" value="RING/U-box"/>
    <property type="match status" value="1"/>
</dbReference>